<evidence type="ECO:0000256" key="5">
    <source>
        <dbReference type="ARBA" id="ARBA00022692"/>
    </source>
</evidence>
<evidence type="ECO:0000256" key="2">
    <source>
        <dbReference type="ARBA" id="ARBA00007647"/>
    </source>
</evidence>
<feature type="region of interest" description="Disordered" evidence="8">
    <location>
        <begin position="90"/>
        <end position="141"/>
    </location>
</feature>
<dbReference type="PANTHER" id="PTHR21461">
    <property type="entry name" value="GLYCOSYLTRANSFERASE FAMILY 92 PROTEIN"/>
    <property type="match status" value="1"/>
</dbReference>
<dbReference type="GO" id="GO:0005737">
    <property type="term" value="C:cytoplasm"/>
    <property type="evidence" value="ECO:0007669"/>
    <property type="project" value="TreeGrafter"/>
</dbReference>
<keyword evidence="3" id="KW-0328">Glycosyltransferase</keyword>
<keyword evidence="5" id="KW-0812">Transmembrane</keyword>
<evidence type="ECO:0000313" key="9">
    <source>
        <dbReference type="EMBL" id="CAD8624606.1"/>
    </source>
</evidence>
<feature type="compositionally biased region" description="Acidic residues" evidence="8">
    <location>
        <begin position="128"/>
        <end position="138"/>
    </location>
</feature>
<dbReference type="InterPro" id="IPR008166">
    <property type="entry name" value="Glyco_transf_92"/>
</dbReference>
<dbReference type="PANTHER" id="PTHR21461:SF69">
    <property type="entry name" value="GLYCOSYLTRANSFERASE FAMILY 92 PROTEIN"/>
    <property type="match status" value="1"/>
</dbReference>
<keyword evidence="4" id="KW-0808">Transferase</keyword>
<evidence type="ECO:0008006" key="10">
    <source>
        <dbReference type="Google" id="ProtNLM"/>
    </source>
</evidence>
<dbReference type="AlphaFoldDB" id="A0A7S0LWF2"/>
<accession>A0A7S0LWF2</accession>
<comment type="similarity">
    <text evidence="2">Belongs to the glycosyltransferase 92 family.</text>
</comment>
<name>A0A7S0LWF2_9CRYP</name>
<evidence type="ECO:0000256" key="4">
    <source>
        <dbReference type="ARBA" id="ARBA00022679"/>
    </source>
</evidence>
<gene>
    <name evidence="9" type="ORF">CCUR1050_LOCUS2282</name>
</gene>
<comment type="subcellular location">
    <subcellularLocation>
        <location evidence="1">Membrane</location>
        <topology evidence="1">Single-pass membrane protein</topology>
    </subcellularLocation>
</comment>
<proteinExistence type="inferred from homology"/>
<keyword evidence="6" id="KW-1133">Transmembrane helix</keyword>
<dbReference type="GO" id="GO:0016020">
    <property type="term" value="C:membrane"/>
    <property type="evidence" value="ECO:0007669"/>
    <property type="project" value="UniProtKB-SubCell"/>
</dbReference>
<reference evidence="9" key="1">
    <citation type="submission" date="2021-01" db="EMBL/GenBank/DDBJ databases">
        <authorList>
            <person name="Corre E."/>
            <person name="Pelletier E."/>
            <person name="Niang G."/>
            <person name="Scheremetjew M."/>
            <person name="Finn R."/>
            <person name="Kale V."/>
            <person name="Holt S."/>
            <person name="Cochrane G."/>
            <person name="Meng A."/>
            <person name="Brown T."/>
            <person name="Cohen L."/>
        </authorList>
    </citation>
    <scope>NUCLEOTIDE SEQUENCE</scope>
    <source>
        <strain evidence="9">CCAP979/52</strain>
    </source>
</reference>
<evidence type="ECO:0000256" key="8">
    <source>
        <dbReference type="SAM" id="MobiDB-lite"/>
    </source>
</evidence>
<organism evidence="9">
    <name type="scientific">Cryptomonas curvata</name>
    <dbReference type="NCBI Taxonomy" id="233186"/>
    <lineage>
        <taxon>Eukaryota</taxon>
        <taxon>Cryptophyceae</taxon>
        <taxon>Cryptomonadales</taxon>
        <taxon>Cryptomonadaceae</taxon>
        <taxon>Cryptomonas</taxon>
    </lineage>
</organism>
<dbReference type="Pfam" id="PF01697">
    <property type="entry name" value="Glyco_transf_92"/>
    <property type="match status" value="1"/>
</dbReference>
<evidence type="ECO:0000256" key="3">
    <source>
        <dbReference type="ARBA" id="ARBA00022676"/>
    </source>
</evidence>
<dbReference type="GO" id="GO:0016757">
    <property type="term" value="F:glycosyltransferase activity"/>
    <property type="evidence" value="ECO:0007669"/>
    <property type="project" value="UniProtKB-KW"/>
</dbReference>
<evidence type="ECO:0000256" key="1">
    <source>
        <dbReference type="ARBA" id="ARBA00004167"/>
    </source>
</evidence>
<sequence>MHKIIKLAIASILALSFTQFANLVTINLYQLEYPDAGNHPNSEFEIKTTEMKSERSSTYVFSVPSRILSGPPSEIAVPKKNPNDFEIDNIPEAIPPTNDSNDKTTDTKLDESNNIPAQSRHIQKGFEPNEESTPEPEPEGVPTALTVGTHENAVRKAPSTAVDMETLAESIKTPADGAVKFFLTACTMVKNEVPYILEWIEFNRLQGVERIIIYDGGSADNVTLLNELYQQEEPSFPLVVLPSVEFIKNDNLQRLNFQHCLDTYGPSTEWMANMDVDEYLHSPAFGTVASMLRNMSAVERERNLSFTAFTSVNLNFGSSGQLRRFENRLTRGPDGRAVHENGCGLQLITDHVLRGPADQVFGEPEATEYKQLTEGLWICKLAGYFPPCRHNPGKTIFRPEAVAEAGIHVPERMRHKGDGLNWKPPLLIGNHYYYRSRDDVELKARQWRGGVGMPDHVRNYNLTDELLWSRTRDGALRRSWGEELARRVRGLTRTAGPCRHGVGRGAT</sequence>
<feature type="compositionally biased region" description="Basic and acidic residues" evidence="8">
    <location>
        <begin position="100"/>
        <end position="111"/>
    </location>
</feature>
<protein>
    <recommendedName>
        <fullName evidence="10">Glycosyltransferase family 92 protein</fullName>
    </recommendedName>
</protein>
<keyword evidence="7" id="KW-0472">Membrane</keyword>
<evidence type="ECO:0000256" key="6">
    <source>
        <dbReference type="ARBA" id="ARBA00022989"/>
    </source>
</evidence>
<dbReference type="EMBL" id="HBEZ01004111">
    <property type="protein sequence ID" value="CAD8624606.1"/>
    <property type="molecule type" value="Transcribed_RNA"/>
</dbReference>
<evidence type="ECO:0000256" key="7">
    <source>
        <dbReference type="ARBA" id="ARBA00023136"/>
    </source>
</evidence>